<reference evidence="6" key="1">
    <citation type="submission" date="2016-10" db="EMBL/GenBank/DDBJ databases">
        <authorList>
            <person name="Varghese N."/>
        </authorList>
    </citation>
    <scope>NUCLEOTIDE SEQUENCE [LARGE SCALE GENOMIC DNA]</scope>
    <source>
        <strain evidence="6">DSM 45096 / BCRC 16803 / CGMCC 4.1857 / CIP 109030 / JCM 12277 / KCTC 19219 / NBRC 100920 / 33214</strain>
    </source>
</reference>
<evidence type="ECO:0000256" key="1">
    <source>
        <dbReference type="ARBA" id="ARBA00022801"/>
    </source>
</evidence>
<evidence type="ECO:0000256" key="2">
    <source>
        <dbReference type="ARBA" id="ARBA00022963"/>
    </source>
</evidence>
<keyword evidence="2" id="KW-0442">Lipid degradation</keyword>
<keyword evidence="3" id="KW-0443">Lipid metabolism</keyword>
<keyword evidence="1" id="KW-0378">Hydrolase</keyword>
<evidence type="ECO:0008006" key="7">
    <source>
        <dbReference type="Google" id="ProtNLM"/>
    </source>
</evidence>
<gene>
    <name evidence="5" type="ORF">SAMN05414137_12829</name>
</gene>
<dbReference type="PANTHER" id="PTHR10272">
    <property type="entry name" value="PLATELET-ACTIVATING FACTOR ACETYLHYDROLASE"/>
    <property type="match status" value="1"/>
</dbReference>
<protein>
    <recommendedName>
        <fullName evidence="7">Platelet-activating factor acetylhydrolase</fullName>
    </recommendedName>
</protein>
<dbReference type="EMBL" id="FOAZ01000028">
    <property type="protein sequence ID" value="SEM44061.1"/>
    <property type="molecule type" value="Genomic_DNA"/>
</dbReference>
<dbReference type="GO" id="GO:0016042">
    <property type="term" value="P:lipid catabolic process"/>
    <property type="evidence" value="ECO:0007669"/>
    <property type="project" value="UniProtKB-KW"/>
</dbReference>
<dbReference type="SUPFAM" id="SSF53474">
    <property type="entry name" value="alpha/beta-Hydrolases"/>
    <property type="match status" value="1"/>
</dbReference>
<feature type="signal peptide" evidence="4">
    <location>
        <begin position="1"/>
        <end position="33"/>
    </location>
</feature>
<sequence length="401" mass="42131">MITERVLNRRTVIASSLLGSAALLLGTPTRASASAADASGVTLTLPAPTGPHPVGRHELYLVDDSRPDPWNPAKFPVRELMLTLYYPAVAIGGTGPAPQLPSQVATVFGALAPQGSEQGLPSSGVDWAATVSHSYPDAPVLPGRRPVLLHSPAGGDPRGLGTTLAEELASHGAVVVSVDHPGDAAAVQFPATTAFRTSLVRRTVFRGDPRNDPSQYRTMIDTRIADLRFVLDQLAVAPSLPLPLPDGLAETLDLRRVAAYGHSAGGSAVAELLHDDRRVRAAVNLEGFLDYADGPLFPVAADGTDRPLLLLGTDGASFRAQLDVSWSALLGRSGPRARRAQFAQANHYVFTDLAAMVPQLQADGLVTAAARSGLVGAVAPEVSVPEVRRAVRRFLARHLAT</sequence>
<dbReference type="PANTHER" id="PTHR10272:SF0">
    <property type="entry name" value="PLATELET-ACTIVATING FACTOR ACETYLHYDROLASE"/>
    <property type="match status" value="1"/>
</dbReference>
<evidence type="ECO:0000313" key="5">
    <source>
        <dbReference type="EMBL" id="SEM44061.1"/>
    </source>
</evidence>
<dbReference type="OrthoDB" id="569821at2"/>
<keyword evidence="4" id="KW-0732">Signal</keyword>
<dbReference type="AlphaFoldDB" id="A0A1H7YDU0"/>
<dbReference type="Gene3D" id="3.40.50.1820">
    <property type="entry name" value="alpha/beta hydrolase"/>
    <property type="match status" value="1"/>
</dbReference>
<dbReference type="eggNOG" id="COG4188">
    <property type="taxonomic scope" value="Bacteria"/>
</dbReference>
<dbReference type="STRING" id="235985.SAMN05414137_12829"/>
<feature type="chain" id="PRO_5010176422" description="Platelet-activating factor acetylhydrolase" evidence="4">
    <location>
        <begin position="34"/>
        <end position="401"/>
    </location>
</feature>
<keyword evidence="6" id="KW-1185">Reference proteome</keyword>
<dbReference type="GO" id="GO:0003847">
    <property type="term" value="F:1-alkyl-2-acetylglycerophosphocholine esterase activity"/>
    <property type="evidence" value="ECO:0007669"/>
    <property type="project" value="TreeGrafter"/>
</dbReference>
<dbReference type="RefSeq" id="WP_042457260.1">
    <property type="nucleotide sequence ID" value="NZ_BBPN01000046.1"/>
</dbReference>
<proteinExistence type="predicted"/>
<accession>A0A1H7YDU0</accession>
<name>A0A1H7YDU0_STRJI</name>
<dbReference type="InterPro" id="IPR029058">
    <property type="entry name" value="AB_hydrolase_fold"/>
</dbReference>
<evidence type="ECO:0000256" key="3">
    <source>
        <dbReference type="ARBA" id="ARBA00023098"/>
    </source>
</evidence>
<evidence type="ECO:0000313" key="6">
    <source>
        <dbReference type="Proteomes" id="UP000183015"/>
    </source>
</evidence>
<dbReference type="PROSITE" id="PS51318">
    <property type="entry name" value="TAT"/>
    <property type="match status" value="1"/>
</dbReference>
<dbReference type="InterPro" id="IPR006311">
    <property type="entry name" value="TAT_signal"/>
</dbReference>
<dbReference type="Proteomes" id="UP000183015">
    <property type="component" value="Unassembled WGS sequence"/>
</dbReference>
<evidence type="ECO:0000256" key="4">
    <source>
        <dbReference type="SAM" id="SignalP"/>
    </source>
</evidence>
<organism evidence="5 6">
    <name type="scientific">Streptacidiphilus jiangxiensis</name>
    <dbReference type="NCBI Taxonomy" id="235985"/>
    <lineage>
        <taxon>Bacteria</taxon>
        <taxon>Bacillati</taxon>
        <taxon>Actinomycetota</taxon>
        <taxon>Actinomycetes</taxon>
        <taxon>Kitasatosporales</taxon>
        <taxon>Streptomycetaceae</taxon>
        <taxon>Streptacidiphilus</taxon>
    </lineage>
</organism>